<dbReference type="InterPro" id="IPR013216">
    <property type="entry name" value="Methyltransf_11"/>
</dbReference>
<dbReference type="Proteomes" id="UP001204851">
    <property type="component" value="Unassembled WGS sequence"/>
</dbReference>
<keyword evidence="2" id="KW-0808">Transferase</keyword>
<accession>A0ABT1BQ28</accession>
<evidence type="ECO:0000259" key="1">
    <source>
        <dbReference type="Pfam" id="PF08241"/>
    </source>
</evidence>
<proteinExistence type="predicted"/>
<dbReference type="GO" id="GO:0008168">
    <property type="term" value="F:methyltransferase activity"/>
    <property type="evidence" value="ECO:0007669"/>
    <property type="project" value="UniProtKB-KW"/>
</dbReference>
<reference evidence="2 3" key="1">
    <citation type="submission" date="2022-06" db="EMBL/GenBank/DDBJ databases">
        <title>Ideonella sp. NS12-5 Genome sequencing and assembly.</title>
        <authorList>
            <person name="Jung Y."/>
        </authorList>
    </citation>
    <scope>NUCLEOTIDE SEQUENCE [LARGE SCALE GENOMIC DNA]</scope>
    <source>
        <strain evidence="2 3">NS12-5</strain>
    </source>
</reference>
<sequence length="278" mass="30467">MSLSESFLATFHRNHAGLTAQVFDALPWQDGTGRSWSSSYDWLVDACRDTALPTGPGLDLACGDGLLLARLLADPARVARPWMGVDLSPDELCAARQRLGTDTPLLRARAQALPLADASLAAVVSHLALMLMDDADAVVAELARVLRPGGLLAGVVGARAEPSPAFAAYLELLGQQPRSAHWQALRFGDRRWHDEAGLQALLAPHFGDLVCTRLTREERLRPDALWQWCLGMYDLHLLPPETLPGLRADFLRRCQPLTDAEGTVFHRQALLAFSARRR</sequence>
<protein>
    <submittedName>
        <fullName evidence="2">Class I SAM-dependent methyltransferase</fullName>
    </submittedName>
</protein>
<keyword evidence="2" id="KW-0489">Methyltransferase</keyword>
<dbReference type="GO" id="GO:0032259">
    <property type="term" value="P:methylation"/>
    <property type="evidence" value="ECO:0007669"/>
    <property type="project" value="UniProtKB-KW"/>
</dbReference>
<dbReference type="InterPro" id="IPR050508">
    <property type="entry name" value="Methyltransf_Superfamily"/>
</dbReference>
<dbReference type="Gene3D" id="3.40.50.150">
    <property type="entry name" value="Vaccinia Virus protein VP39"/>
    <property type="match status" value="1"/>
</dbReference>
<evidence type="ECO:0000313" key="3">
    <source>
        <dbReference type="Proteomes" id="UP001204851"/>
    </source>
</evidence>
<dbReference type="SUPFAM" id="SSF53335">
    <property type="entry name" value="S-adenosyl-L-methionine-dependent methyltransferases"/>
    <property type="match status" value="1"/>
</dbReference>
<dbReference type="InterPro" id="IPR029063">
    <property type="entry name" value="SAM-dependent_MTases_sf"/>
</dbReference>
<dbReference type="RefSeq" id="WP_252770928.1">
    <property type="nucleotide sequence ID" value="NZ_JAMXMC010000009.1"/>
</dbReference>
<gene>
    <name evidence="2" type="ORF">M0L44_16665</name>
</gene>
<dbReference type="EMBL" id="JAMXMC010000009">
    <property type="protein sequence ID" value="MCO5978332.1"/>
    <property type="molecule type" value="Genomic_DNA"/>
</dbReference>
<name>A0ABT1BQ28_9BURK</name>
<organism evidence="2 3">
    <name type="scientific">Ideonella oryzae</name>
    <dbReference type="NCBI Taxonomy" id="2937441"/>
    <lineage>
        <taxon>Bacteria</taxon>
        <taxon>Pseudomonadati</taxon>
        <taxon>Pseudomonadota</taxon>
        <taxon>Betaproteobacteria</taxon>
        <taxon>Burkholderiales</taxon>
        <taxon>Sphaerotilaceae</taxon>
        <taxon>Ideonella</taxon>
    </lineage>
</organism>
<dbReference type="Pfam" id="PF08241">
    <property type="entry name" value="Methyltransf_11"/>
    <property type="match status" value="1"/>
</dbReference>
<keyword evidence="3" id="KW-1185">Reference proteome</keyword>
<feature type="domain" description="Methyltransferase type 11" evidence="1">
    <location>
        <begin position="58"/>
        <end position="153"/>
    </location>
</feature>
<comment type="caution">
    <text evidence="2">The sequence shown here is derived from an EMBL/GenBank/DDBJ whole genome shotgun (WGS) entry which is preliminary data.</text>
</comment>
<evidence type="ECO:0000313" key="2">
    <source>
        <dbReference type="EMBL" id="MCO5978332.1"/>
    </source>
</evidence>
<dbReference type="CDD" id="cd02440">
    <property type="entry name" value="AdoMet_MTases"/>
    <property type="match status" value="1"/>
</dbReference>
<dbReference type="PANTHER" id="PTHR42912">
    <property type="entry name" value="METHYLTRANSFERASE"/>
    <property type="match status" value="1"/>
</dbReference>